<keyword evidence="1" id="KW-0812">Transmembrane</keyword>
<evidence type="ECO:0000256" key="1">
    <source>
        <dbReference type="SAM" id="Phobius"/>
    </source>
</evidence>
<evidence type="ECO:0000313" key="3">
    <source>
        <dbReference type="Proteomes" id="UP000219439"/>
    </source>
</evidence>
<organism evidence="2 3">
    <name type="scientific">Cohaesibacter gelatinilyticus</name>
    <dbReference type="NCBI Taxonomy" id="372072"/>
    <lineage>
        <taxon>Bacteria</taxon>
        <taxon>Pseudomonadati</taxon>
        <taxon>Pseudomonadota</taxon>
        <taxon>Alphaproteobacteria</taxon>
        <taxon>Hyphomicrobiales</taxon>
        <taxon>Cohaesibacteraceae</taxon>
    </lineage>
</organism>
<keyword evidence="3" id="KW-1185">Reference proteome</keyword>
<keyword evidence="1" id="KW-1133">Transmembrane helix</keyword>
<feature type="transmembrane region" description="Helical" evidence="1">
    <location>
        <begin position="93"/>
        <end position="117"/>
    </location>
</feature>
<dbReference type="AlphaFoldDB" id="A0A285ND14"/>
<evidence type="ECO:0000313" key="2">
    <source>
        <dbReference type="EMBL" id="SNZ07414.1"/>
    </source>
</evidence>
<name>A0A285ND14_9HYPH</name>
<reference evidence="2 3" key="1">
    <citation type="submission" date="2017-09" db="EMBL/GenBank/DDBJ databases">
        <authorList>
            <person name="Ehlers B."/>
            <person name="Leendertz F.H."/>
        </authorList>
    </citation>
    <scope>NUCLEOTIDE SEQUENCE [LARGE SCALE GENOMIC DNA]</scope>
    <source>
        <strain evidence="2 3">DSM 18289</strain>
    </source>
</reference>
<gene>
    <name evidence="2" type="ORF">SAMN06265368_0933</name>
</gene>
<dbReference type="EMBL" id="OBEL01000001">
    <property type="protein sequence ID" value="SNZ07414.1"/>
    <property type="molecule type" value="Genomic_DNA"/>
</dbReference>
<dbReference type="Proteomes" id="UP000219439">
    <property type="component" value="Unassembled WGS sequence"/>
</dbReference>
<sequence>MNIPVFGKIIAAAGAIILALSLISVYWTAPDIISEQEWKKWAKQYSRPQTHFGVQLKRRNPGSYRVYVMQRREVQTQHATCLVSRFGSRSCPIGGYSAIFTYVGAFFLLVGGGLIIASRKPPAPQLAKE</sequence>
<keyword evidence="1" id="KW-0472">Membrane</keyword>
<feature type="transmembrane region" description="Helical" evidence="1">
    <location>
        <begin position="9"/>
        <end position="29"/>
    </location>
</feature>
<dbReference type="RefSeq" id="WP_097152200.1">
    <property type="nucleotide sequence ID" value="NZ_OBEL01000001.1"/>
</dbReference>
<proteinExistence type="predicted"/>
<accession>A0A285ND14</accession>
<protein>
    <submittedName>
        <fullName evidence="2">Uncharacterized protein</fullName>
    </submittedName>
</protein>